<evidence type="ECO:0000259" key="8">
    <source>
        <dbReference type="PROSITE" id="PS52004"/>
    </source>
</evidence>
<dbReference type="Gene3D" id="3.30.70.3290">
    <property type="match status" value="2"/>
</dbReference>
<dbReference type="EMBL" id="AB700587">
    <property type="protein sequence ID" value="BAO99123.1"/>
    <property type="molecule type" value="Genomic_DNA"/>
</dbReference>
<dbReference type="Pfam" id="PF22621">
    <property type="entry name" value="CurL-like_PKS_C"/>
    <property type="match status" value="1"/>
</dbReference>
<evidence type="ECO:0000313" key="9">
    <source>
        <dbReference type="EMBL" id="BAO99123.1"/>
    </source>
</evidence>
<comment type="cofactor">
    <cofactor evidence="1">
        <name>pantetheine 4'-phosphate</name>
        <dbReference type="ChEBI" id="CHEBI:47942"/>
    </cofactor>
</comment>
<feature type="compositionally biased region" description="Low complexity" evidence="6">
    <location>
        <begin position="911"/>
        <end position="921"/>
    </location>
</feature>
<reference evidence="9" key="1">
    <citation type="journal article" date="2014" name="BMC Genomics">
        <title>Genome based analysis of type-I polyketide synthase and nonribosomal peptide synthetase gene clusters in seven strains of five representative Nocardia species.</title>
        <authorList>
            <person name="Komaki H."/>
            <person name="Ichikawa N."/>
            <person name="Hosoyama A."/>
            <person name="Takahashi-Nakaguchi A."/>
            <person name="Matsuzawa T."/>
            <person name="Suzuki K."/>
            <person name="Fujita N."/>
            <person name="Gonoi T."/>
        </authorList>
    </citation>
    <scope>NUCLEOTIDE SEQUENCE</scope>
    <source>
        <strain evidence="9">IFM 11049</strain>
    </source>
</reference>
<protein>
    <submittedName>
        <fullName evidence="9">Putative non-ribosomal peptide synthetase/polyketide synthase</fullName>
    </submittedName>
</protein>
<dbReference type="CDD" id="cd00833">
    <property type="entry name" value="PKS"/>
    <property type="match status" value="1"/>
</dbReference>
<evidence type="ECO:0000256" key="6">
    <source>
        <dbReference type="SAM" id="MobiDB-lite"/>
    </source>
</evidence>
<feature type="domain" description="Carrier" evidence="7">
    <location>
        <begin position="926"/>
        <end position="1006"/>
    </location>
</feature>
<feature type="region of interest" description="Disordered" evidence="6">
    <location>
        <begin position="441"/>
        <end position="561"/>
    </location>
</feature>
<keyword evidence="4" id="KW-0808">Transferase</keyword>
<dbReference type="InterPro" id="IPR016039">
    <property type="entry name" value="Thiolase-like"/>
</dbReference>
<evidence type="ECO:0000256" key="5">
    <source>
        <dbReference type="ARBA" id="ARBA00023268"/>
    </source>
</evidence>
<dbReference type="InterPro" id="IPR014030">
    <property type="entry name" value="Ketoacyl_synth_N"/>
</dbReference>
<dbReference type="PROSITE" id="PS50075">
    <property type="entry name" value="CARRIER"/>
    <property type="match status" value="1"/>
</dbReference>
<evidence type="ECO:0000256" key="4">
    <source>
        <dbReference type="ARBA" id="ARBA00022679"/>
    </source>
</evidence>
<organism evidence="9">
    <name type="scientific">Nocardia otitidiscaviarum</name>
    <dbReference type="NCBI Taxonomy" id="1823"/>
    <lineage>
        <taxon>Bacteria</taxon>
        <taxon>Bacillati</taxon>
        <taxon>Actinomycetota</taxon>
        <taxon>Actinomycetes</taxon>
        <taxon>Mycobacteriales</taxon>
        <taxon>Nocardiaceae</taxon>
        <taxon>Nocardia</taxon>
    </lineage>
</organism>
<dbReference type="Gene3D" id="3.40.47.10">
    <property type="match status" value="1"/>
</dbReference>
<dbReference type="CDD" id="cd19531">
    <property type="entry name" value="LCL_NRPS-like"/>
    <property type="match status" value="1"/>
</dbReference>
<dbReference type="SUPFAM" id="SSF53901">
    <property type="entry name" value="Thiolase-like"/>
    <property type="match status" value="1"/>
</dbReference>
<dbReference type="GO" id="GO:0006633">
    <property type="term" value="P:fatty acid biosynthetic process"/>
    <property type="evidence" value="ECO:0007669"/>
    <property type="project" value="TreeGrafter"/>
</dbReference>
<dbReference type="Pfam" id="PF00109">
    <property type="entry name" value="ketoacyl-synt"/>
    <property type="match status" value="1"/>
</dbReference>
<feature type="compositionally biased region" description="Low complexity" evidence="6">
    <location>
        <begin position="465"/>
        <end position="479"/>
    </location>
</feature>
<feature type="domain" description="Ketosynthase family 3 (KS3)" evidence="8">
    <location>
        <begin position="12"/>
        <end position="423"/>
    </location>
</feature>
<evidence type="ECO:0000259" key="7">
    <source>
        <dbReference type="PROSITE" id="PS50075"/>
    </source>
</evidence>
<dbReference type="Gene3D" id="1.10.1200.10">
    <property type="entry name" value="ACP-like"/>
    <property type="match status" value="1"/>
</dbReference>
<dbReference type="SUPFAM" id="SSF52777">
    <property type="entry name" value="CoA-dependent acyltransferases"/>
    <property type="match status" value="3"/>
</dbReference>
<feature type="region of interest" description="Disordered" evidence="6">
    <location>
        <begin position="911"/>
        <end position="930"/>
    </location>
</feature>
<evidence type="ECO:0000256" key="3">
    <source>
        <dbReference type="ARBA" id="ARBA00022553"/>
    </source>
</evidence>
<keyword evidence="3" id="KW-0597">Phosphoprotein</keyword>
<dbReference type="Gene3D" id="3.30.559.10">
    <property type="entry name" value="Chloramphenicol acetyltransferase-like domain"/>
    <property type="match status" value="1"/>
</dbReference>
<dbReference type="InterPro" id="IPR009081">
    <property type="entry name" value="PP-bd_ACP"/>
</dbReference>
<dbReference type="SMART" id="SM00823">
    <property type="entry name" value="PKS_PP"/>
    <property type="match status" value="1"/>
</dbReference>
<name>A0A060PWK5_9NOCA</name>
<dbReference type="Pfam" id="PF02801">
    <property type="entry name" value="Ketoacyl-synt_C"/>
    <property type="match status" value="1"/>
</dbReference>
<dbReference type="PROSITE" id="PS00012">
    <property type="entry name" value="PHOSPHOPANTETHEINE"/>
    <property type="match status" value="1"/>
</dbReference>
<dbReference type="PANTHER" id="PTHR43775">
    <property type="entry name" value="FATTY ACID SYNTHASE"/>
    <property type="match status" value="1"/>
</dbReference>
<dbReference type="GO" id="GO:0005737">
    <property type="term" value="C:cytoplasm"/>
    <property type="evidence" value="ECO:0007669"/>
    <property type="project" value="TreeGrafter"/>
</dbReference>
<dbReference type="InterPro" id="IPR050091">
    <property type="entry name" value="PKS_NRPS_Biosynth_Enz"/>
</dbReference>
<dbReference type="Gene3D" id="3.30.559.30">
    <property type="entry name" value="Nonribosomal peptide synthetase, condensation domain"/>
    <property type="match status" value="2"/>
</dbReference>
<dbReference type="GO" id="GO:0071770">
    <property type="term" value="P:DIM/DIP cell wall layer assembly"/>
    <property type="evidence" value="ECO:0007669"/>
    <property type="project" value="TreeGrafter"/>
</dbReference>
<dbReference type="Pfam" id="PF00550">
    <property type="entry name" value="PP-binding"/>
    <property type="match status" value="1"/>
</dbReference>
<dbReference type="Pfam" id="PF16197">
    <property type="entry name" value="KAsynt_C_assoc"/>
    <property type="match status" value="1"/>
</dbReference>
<dbReference type="SUPFAM" id="SSF47336">
    <property type="entry name" value="ACP-like"/>
    <property type="match status" value="1"/>
</dbReference>
<dbReference type="GO" id="GO:0005886">
    <property type="term" value="C:plasma membrane"/>
    <property type="evidence" value="ECO:0007669"/>
    <property type="project" value="TreeGrafter"/>
</dbReference>
<dbReference type="GO" id="GO:0031177">
    <property type="term" value="F:phosphopantetheine binding"/>
    <property type="evidence" value="ECO:0007669"/>
    <property type="project" value="InterPro"/>
</dbReference>
<keyword evidence="5" id="KW-0511">Multifunctional enzyme</keyword>
<evidence type="ECO:0000256" key="1">
    <source>
        <dbReference type="ARBA" id="ARBA00001957"/>
    </source>
</evidence>
<dbReference type="InterPro" id="IPR020806">
    <property type="entry name" value="PKS_PP-bd"/>
</dbReference>
<sequence length="1657" mass="174174">MKDIVTTPALRDDDIAIIGIGARFPDAANLDEFRVNLAAGRDSIGPMPESRAEATGLDRRVRYLPMGHLTDIHTFDYAFFGLSKREAALMDPQQRIALELAYRAVEDAGYAPDTLRSASTAVVFSAPMPGYHAMAVDPGPLAMLGNLPFATPARIAHLLGFDGPCYAVDSGCNASLIAVHHACRELRGGDADYALAGGVSVRAGGSPAWTARTMTEIASPGNQVRAFDADADGTVPGEGGAALLLTTLARARADRAPVYAVIRGSAVLHNGHSSATISTPSAATQARVIDCAWHKAGVDPRTAGYLEAHGSATRLGDAVELEGLRTAFADRDTPLPIGSVKTNIGHLDHAAGVAGLVKAVLSVSCGQLFPSLHFHRPTGDLDLAAAGIEVVTTPRPWPSDTPRLAGVSSYSLGGANAHCVIQQAPEARPSAPATVAQVALTGDRGQRVGRVAPPPHDAEPRPDIAARTTAGSAAAMPSPTTAPPATDPGSRTDGTAPHVRCATGGLAANDDVPQSNSGGTAERGALPPAASGNRAPADSPQRSDVGQPGMVGRTRTEDVGRVDGAPVRRLVGVSARTPAALAELCGTLARYVRGGAVEFADVAYTLGRGRAHFGYRVAVTASGNAELANALDMRGSAVDQAGARPAAPRVALLLSPGATPVDPRVGADSLPVQLPAVGVVADVLAGQLAAHDLLRDWGIRFGAVLSGGASKFLARYLLGSRERVDAGELAAAAATPTVDRARLRTAAETLLRDGAVVFVDPSGDGVLGRFLAEDLADRSDAEVLFGAPDSGGPLGILARLYERGVDLDWGMQADEGRRVRLPGHPMHGTRCWVDLPTAAAPTSTGAATTPAASGAAATRATAAGVAASGAATTAAAVITAPADASTSDSAVGAGATASAADADATVATEAAAPADASASDEAAARTRRTPVPEDATVWLSGVLRELLHAEAEIGPDDDYFDVGGNSIIAVQLVERVEEAFGFRPKLLDVYERPTVADFADLLRTGARTAEPAASPAARGVPSITRTDELVMSPGQERMWFHHQLVPDTTLYNYPVVNLLRGPIDIDAVKGTFEDFAERHEPLRYNLVEENGLPAVRVRPALVDFFRIVDLSGDPDPVARARALIQEAAVRPFDLARDPMVRVLVVTLTADTHVLQVVCHHCVTDGQTPGILAREIPVLYAARREGRAAELDPLPIRYRDYARWHRDLLDSGALDHELDYWVHVLRDAPKLRLPTDFPRPARKTFTGELEPFTVPAALLAAARTVAKRESVSLFVVLLAAFYLLLARRSGQRDLVIGTPTTGRTRRELEGLIGFFNSTVALRANLSGPATLADVLERVRAIVLGALENQEIPFERVVHALDDQRDLSRTPIFDVLYVHQDLTSTGAANPLSGEETEFFDLEHSIHNAFGGLPPGTAKFDLSLITYDRSDDHDMLACFEYSTELFTQRTAAGFADAYLDILTEVVDSAPERSIEELIAPAPTPQAEAEEVAALDIPTDRPRGTASGYTPGVVRERLEFTPADADLLAAWVALLSWYSGSDEVAVALPTGVARLNLADEPTGSELCARAAAALETPAGPAGAGTLRFGDTGTDATELALDRETGDPAVLELSYATELFDESTARQLLTDLVRLLRGLLETPEDPVPDIAVRRIAEAEVIR</sequence>
<dbReference type="InterPro" id="IPR001242">
    <property type="entry name" value="Condensation_dom"/>
</dbReference>
<dbReference type="InterPro" id="IPR014031">
    <property type="entry name" value="Ketoacyl_synth_C"/>
</dbReference>
<dbReference type="InterPro" id="IPR023213">
    <property type="entry name" value="CAT-like_dom_sf"/>
</dbReference>
<dbReference type="Pfam" id="PF00668">
    <property type="entry name" value="Condensation"/>
    <property type="match status" value="1"/>
</dbReference>
<evidence type="ECO:0000256" key="2">
    <source>
        <dbReference type="ARBA" id="ARBA00022450"/>
    </source>
</evidence>
<proteinExistence type="predicted"/>
<accession>A0A060PWK5</accession>
<dbReference type="SMART" id="SM00825">
    <property type="entry name" value="PKS_KS"/>
    <property type="match status" value="1"/>
</dbReference>
<dbReference type="PROSITE" id="PS52004">
    <property type="entry name" value="KS3_2"/>
    <property type="match status" value="1"/>
</dbReference>
<dbReference type="InterPro" id="IPR020841">
    <property type="entry name" value="PKS_Beta-ketoAc_synthase_dom"/>
</dbReference>
<dbReference type="InterPro" id="IPR032821">
    <property type="entry name" value="PKS_assoc"/>
</dbReference>
<dbReference type="InterPro" id="IPR036736">
    <property type="entry name" value="ACP-like_sf"/>
</dbReference>
<dbReference type="GO" id="GO:0004312">
    <property type="term" value="F:fatty acid synthase activity"/>
    <property type="evidence" value="ECO:0007669"/>
    <property type="project" value="TreeGrafter"/>
</dbReference>
<keyword evidence="2" id="KW-0596">Phosphopantetheine</keyword>
<dbReference type="InterPro" id="IPR006162">
    <property type="entry name" value="Ppantetheine_attach_site"/>
</dbReference>
<dbReference type="PANTHER" id="PTHR43775:SF37">
    <property type="entry name" value="SI:DKEY-61P9.11"/>
    <property type="match status" value="1"/>
</dbReference>